<accession>A0AAN9LCA1</accession>
<comment type="subcellular location">
    <subcellularLocation>
        <location evidence="1">Membrane</location>
    </subcellularLocation>
</comment>
<dbReference type="GO" id="GO:0046933">
    <property type="term" value="F:proton-transporting ATP synthase activity, rotational mechanism"/>
    <property type="evidence" value="ECO:0007669"/>
    <property type="project" value="InterPro"/>
</dbReference>
<proteinExistence type="inferred from homology"/>
<dbReference type="AlphaFoldDB" id="A0AAN9LCA1"/>
<dbReference type="Gene3D" id="1.10.520.20">
    <property type="entry name" value="N-terminal domain of the delta subunit of the F1F0-ATP synthase"/>
    <property type="match status" value="1"/>
</dbReference>
<dbReference type="EMBL" id="JAYMYQ010000005">
    <property type="protein sequence ID" value="KAK7330623.1"/>
    <property type="molecule type" value="Genomic_DNA"/>
</dbReference>
<keyword evidence="7" id="KW-0472">Membrane</keyword>
<evidence type="ECO:0000256" key="1">
    <source>
        <dbReference type="ARBA" id="ARBA00004370"/>
    </source>
</evidence>
<dbReference type="PROSITE" id="PS00389">
    <property type="entry name" value="ATPASE_DELTA"/>
    <property type="match status" value="1"/>
</dbReference>
<evidence type="ECO:0000256" key="6">
    <source>
        <dbReference type="ARBA" id="ARBA00023065"/>
    </source>
</evidence>
<dbReference type="Proteomes" id="UP001367508">
    <property type="component" value="Unassembled WGS sequence"/>
</dbReference>
<dbReference type="HAMAP" id="MF_01416">
    <property type="entry name" value="ATP_synth_delta_bact"/>
    <property type="match status" value="1"/>
</dbReference>
<dbReference type="InterPro" id="IPR026015">
    <property type="entry name" value="ATP_synth_OSCP/delta_N_sf"/>
</dbReference>
<evidence type="ECO:0000256" key="8">
    <source>
        <dbReference type="ARBA" id="ARBA00023310"/>
    </source>
</evidence>
<protein>
    <recommendedName>
        <fullName evidence="11">ATP synthase peripheral stalk subunit OSCP</fullName>
    </recommendedName>
</protein>
<evidence type="ECO:0000313" key="9">
    <source>
        <dbReference type="EMBL" id="KAK7330623.1"/>
    </source>
</evidence>
<evidence type="ECO:0000313" key="10">
    <source>
        <dbReference type="Proteomes" id="UP001367508"/>
    </source>
</evidence>
<gene>
    <name evidence="9" type="ORF">VNO77_24821</name>
</gene>
<evidence type="ECO:0000256" key="3">
    <source>
        <dbReference type="ARBA" id="ARBA00011648"/>
    </source>
</evidence>
<dbReference type="GO" id="GO:0016020">
    <property type="term" value="C:membrane"/>
    <property type="evidence" value="ECO:0007669"/>
    <property type="project" value="UniProtKB-SubCell"/>
</dbReference>
<keyword evidence="8" id="KW-0066">ATP synthesis</keyword>
<evidence type="ECO:0000256" key="2">
    <source>
        <dbReference type="ARBA" id="ARBA00007046"/>
    </source>
</evidence>
<dbReference type="InterPro" id="IPR020781">
    <property type="entry name" value="ATPase_OSCP/d_CS"/>
</dbReference>
<dbReference type="SUPFAM" id="SSF47928">
    <property type="entry name" value="N-terminal domain of the delta subunit of the F1F0-ATP synthase"/>
    <property type="match status" value="1"/>
</dbReference>
<dbReference type="PRINTS" id="PR00125">
    <property type="entry name" value="ATPASEDELTA"/>
</dbReference>
<sequence length="311" mass="34832">MTKVVRMIQKTDQAMVWGTCDTKGDPLNRIATSCCFKQQRKVKRHHHWFQFHKPTLSFHTVQKMASLQHLTASIQSKHALIPRTTFTQKQPIRNLFLSGTTTFTSLKMKVTTTRRSNGALGARMSATVTASYASALLDVAKSNNTLDATATDIEKIDEIFSDPKVFDFFADPTVEDEKKLKLVDDVADSSGCQPHTRNFLYILVDSKRIDMFKEIAKEFESVYNSLTNTELAIVTSVVKLEPKHLAQIAKRVQKLAGAKNVRIRTRIDPSLVAGFTVRYGNSGSKLIDLSVRKQLEDMAAQLELGDVKVPA</sequence>
<evidence type="ECO:0000256" key="5">
    <source>
        <dbReference type="ARBA" id="ARBA00022781"/>
    </source>
</evidence>
<keyword evidence="10" id="KW-1185">Reference proteome</keyword>
<evidence type="ECO:0000256" key="7">
    <source>
        <dbReference type="ARBA" id="ARBA00023136"/>
    </source>
</evidence>
<comment type="subunit">
    <text evidence="3">F-type ATPases have 2 components, CF(1) - the catalytic core - and CF(0) - the membrane proton channel. CF(1) has five subunits: alpha(3), beta(3), gamma(1), delta(1), epsilon(1). CF(0) has three main subunits: a, b and c.</text>
</comment>
<organism evidence="9 10">
    <name type="scientific">Canavalia gladiata</name>
    <name type="common">Sword bean</name>
    <name type="synonym">Dolichos gladiatus</name>
    <dbReference type="NCBI Taxonomy" id="3824"/>
    <lineage>
        <taxon>Eukaryota</taxon>
        <taxon>Viridiplantae</taxon>
        <taxon>Streptophyta</taxon>
        <taxon>Embryophyta</taxon>
        <taxon>Tracheophyta</taxon>
        <taxon>Spermatophyta</taxon>
        <taxon>Magnoliopsida</taxon>
        <taxon>eudicotyledons</taxon>
        <taxon>Gunneridae</taxon>
        <taxon>Pentapetalae</taxon>
        <taxon>rosids</taxon>
        <taxon>fabids</taxon>
        <taxon>Fabales</taxon>
        <taxon>Fabaceae</taxon>
        <taxon>Papilionoideae</taxon>
        <taxon>50 kb inversion clade</taxon>
        <taxon>NPAAA clade</taxon>
        <taxon>indigoferoid/millettioid clade</taxon>
        <taxon>Phaseoleae</taxon>
        <taxon>Canavalia</taxon>
    </lineage>
</organism>
<dbReference type="InterPro" id="IPR000711">
    <property type="entry name" value="ATPase_OSCP/dsu"/>
</dbReference>
<reference evidence="9 10" key="1">
    <citation type="submission" date="2024-01" db="EMBL/GenBank/DDBJ databases">
        <title>The genomes of 5 underutilized Papilionoideae crops provide insights into root nodulation and disease resistanc.</title>
        <authorList>
            <person name="Jiang F."/>
        </authorList>
    </citation>
    <scope>NUCLEOTIDE SEQUENCE [LARGE SCALE GENOMIC DNA]</scope>
    <source>
        <strain evidence="9">LVBAO_FW01</strain>
        <tissue evidence="9">Leaves</tissue>
    </source>
</reference>
<dbReference type="Pfam" id="PF00213">
    <property type="entry name" value="OSCP"/>
    <property type="match status" value="1"/>
</dbReference>
<keyword evidence="5" id="KW-0375">Hydrogen ion transport</keyword>
<dbReference type="PANTHER" id="PTHR11910">
    <property type="entry name" value="ATP SYNTHASE DELTA CHAIN"/>
    <property type="match status" value="1"/>
</dbReference>
<keyword evidence="6" id="KW-0406">Ion transport</keyword>
<comment type="similarity">
    <text evidence="2">Belongs to the ATPase delta chain family.</text>
</comment>
<comment type="caution">
    <text evidence="9">The sequence shown here is derived from an EMBL/GenBank/DDBJ whole genome shotgun (WGS) entry which is preliminary data.</text>
</comment>
<name>A0AAN9LCA1_CANGL</name>
<dbReference type="NCBIfam" id="TIGR01145">
    <property type="entry name" value="ATP_synt_delta"/>
    <property type="match status" value="1"/>
</dbReference>
<keyword evidence="4" id="KW-0813">Transport</keyword>
<evidence type="ECO:0000256" key="4">
    <source>
        <dbReference type="ARBA" id="ARBA00022448"/>
    </source>
</evidence>
<evidence type="ECO:0008006" key="11">
    <source>
        <dbReference type="Google" id="ProtNLM"/>
    </source>
</evidence>